<dbReference type="SUPFAM" id="SSF54506">
    <property type="entry name" value="Diaminopimelate epimerase-like"/>
    <property type="match status" value="1"/>
</dbReference>
<dbReference type="AlphaFoldDB" id="A0A3P7MM11"/>
<dbReference type="EMBL" id="UYRV01108781">
    <property type="protein sequence ID" value="VDN24663.1"/>
    <property type="molecule type" value="Genomic_DNA"/>
</dbReference>
<accession>A0A3P7MM11</accession>
<sequence length="152" mass="17269">MDFPQYDITTVHFLGVPNLLVKYFSEFDAPPFLHDLIECLIPSTISVRGVAYATEAKKGFTDSQDEPYDYICRYFAPWVGITEDPATGSAQCALAPFWSPILGKRNLYAYQLYPNRGAQFRVEVRDGKRLALFGQSVTFLKGELFLNEAVFY</sequence>
<evidence type="ECO:0008006" key="5">
    <source>
        <dbReference type="Google" id="ProtNLM"/>
    </source>
</evidence>
<keyword evidence="2" id="KW-0413">Isomerase</keyword>
<keyword evidence="4" id="KW-1185">Reference proteome</keyword>
<name>A0A3P7MM11_CYLGO</name>
<proteinExistence type="inferred from homology"/>
<dbReference type="GO" id="GO:0016853">
    <property type="term" value="F:isomerase activity"/>
    <property type="evidence" value="ECO:0007669"/>
    <property type="project" value="UniProtKB-KW"/>
</dbReference>
<evidence type="ECO:0000256" key="1">
    <source>
        <dbReference type="ARBA" id="ARBA00008270"/>
    </source>
</evidence>
<reference evidence="3 4" key="1">
    <citation type="submission" date="2018-11" db="EMBL/GenBank/DDBJ databases">
        <authorList>
            <consortium name="Pathogen Informatics"/>
        </authorList>
    </citation>
    <scope>NUCLEOTIDE SEQUENCE [LARGE SCALE GENOMIC DNA]</scope>
</reference>
<organism evidence="3 4">
    <name type="scientific">Cylicostephanus goldi</name>
    <name type="common">Nematode worm</name>
    <dbReference type="NCBI Taxonomy" id="71465"/>
    <lineage>
        <taxon>Eukaryota</taxon>
        <taxon>Metazoa</taxon>
        <taxon>Ecdysozoa</taxon>
        <taxon>Nematoda</taxon>
        <taxon>Chromadorea</taxon>
        <taxon>Rhabditida</taxon>
        <taxon>Rhabditina</taxon>
        <taxon>Rhabditomorpha</taxon>
        <taxon>Strongyloidea</taxon>
        <taxon>Strongylidae</taxon>
        <taxon>Cylicostephanus</taxon>
    </lineage>
</organism>
<comment type="similarity">
    <text evidence="1">Belongs to the PhzF family.</text>
</comment>
<dbReference type="Gene3D" id="3.10.310.10">
    <property type="entry name" value="Diaminopimelate Epimerase, Chain A, domain 1"/>
    <property type="match status" value="1"/>
</dbReference>
<dbReference type="GO" id="GO:0005737">
    <property type="term" value="C:cytoplasm"/>
    <property type="evidence" value="ECO:0007669"/>
    <property type="project" value="TreeGrafter"/>
</dbReference>
<dbReference type="PANTHER" id="PTHR13774:SF17">
    <property type="entry name" value="PHENAZINE BIOSYNTHESIS-LIKE DOMAIN-CONTAINING PROTEIN"/>
    <property type="match status" value="1"/>
</dbReference>
<dbReference type="InterPro" id="IPR003719">
    <property type="entry name" value="Phenazine_PhzF-like"/>
</dbReference>
<evidence type="ECO:0000313" key="3">
    <source>
        <dbReference type="EMBL" id="VDN24663.1"/>
    </source>
</evidence>
<gene>
    <name evidence="3" type="ORF">CGOC_LOCUS9885</name>
</gene>
<dbReference type="Pfam" id="PF02567">
    <property type="entry name" value="PhzC-PhzF"/>
    <property type="match status" value="1"/>
</dbReference>
<evidence type="ECO:0000256" key="2">
    <source>
        <dbReference type="ARBA" id="ARBA00023235"/>
    </source>
</evidence>
<protein>
    <recommendedName>
        <fullName evidence="5">Phenazine biosynthesis-like domain-containing protein</fullName>
    </recommendedName>
</protein>
<dbReference type="PANTHER" id="PTHR13774">
    <property type="entry name" value="PHENAZINE BIOSYNTHESIS PROTEIN"/>
    <property type="match status" value="1"/>
</dbReference>
<dbReference type="Proteomes" id="UP000271889">
    <property type="component" value="Unassembled WGS sequence"/>
</dbReference>
<evidence type="ECO:0000313" key="4">
    <source>
        <dbReference type="Proteomes" id="UP000271889"/>
    </source>
</evidence>
<dbReference type="OrthoDB" id="75169at2759"/>